<evidence type="ECO:0000256" key="1">
    <source>
        <dbReference type="ARBA" id="ARBA00012502"/>
    </source>
</evidence>
<dbReference type="EC" id="1.8.4.11" evidence="1"/>
<evidence type="ECO:0000259" key="5">
    <source>
        <dbReference type="Pfam" id="PF01625"/>
    </source>
</evidence>
<evidence type="ECO:0000313" key="7">
    <source>
        <dbReference type="Proteomes" id="UP000829517"/>
    </source>
</evidence>
<comment type="caution">
    <text evidence="6">The sequence shown here is derived from an EMBL/GenBank/DDBJ whole genome shotgun (WGS) entry which is preliminary data.</text>
</comment>
<comment type="catalytic activity">
    <reaction evidence="4">
        <text>[thioredoxin]-disulfide + L-methionine + H2O = L-methionine (S)-S-oxide + [thioredoxin]-dithiol</text>
        <dbReference type="Rhea" id="RHEA:19993"/>
        <dbReference type="Rhea" id="RHEA-COMP:10698"/>
        <dbReference type="Rhea" id="RHEA-COMP:10700"/>
        <dbReference type="ChEBI" id="CHEBI:15377"/>
        <dbReference type="ChEBI" id="CHEBI:29950"/>
        <dbReference type="ChEBI" id="CHEBI:50058"/>
        <dbReference type="ChEBI" id="CHEBI:57844"/>
        <dbReference type="ChEBI" id="CHEBI:58772"/>
        <dbReference type="EC" id="1.8.4.11"/>
    </reaction>
</comment>
<dbReference type="Gene3D" id="3.30.1060.10">
    <property type="entry name" value="Peptide methionine sulphoxide reductase MsrA"/>
    <property type="match status" value="1"/>
</dbReference>
<organism evidence="6 7">
    <name type="scientific">Joostella atrarenae</name>
    <dbReference type="NCBI Taxonomy" id="679257"/>
    <lineage>
        <taxon>Bacteria</taxon>
        <taxon>Pseudomonadati</taxon>
        <taxon>Bacteroidota</taxon>
        <taxon>Flavobacteriia</taxon>
        <taxon>Flavobacteriales</taxon>
        <taxon>Flavobacteriaceae</taxon>
        <taxon>Joostella</taxon>
    </lineage>
</organism>
<dbReference type="Proteomes" id="UP000829517">
    <property type="component" value="Unassembled WGS sequence"/>
</dbReference>
<feature type="domain" description="Peptide methionine sulphoxide reductase MsrA" evidence="5">
    <location>
        <begin position="3"/>
        <end position="139"/>
    </location>
</feature>
<evidence type="ECO:0000256" key="2">
    <source>
        <dbReference type="ARBA" id="ARBA00023002"/>
    </source>
</evidence>
<evidence type="ECO:0000256" key="4">
    <source>
        <dbReference type="ARBA" id="ARBA00048782"/>
    </source>
</evidence>
<reference evidence="6 7" key="1">
    <citation type="submission" date="2021-01" db="EMBL/GenBank/DDBJ databases">
        <title>Genome sequencing of Joostella atrarenae M1-2 (= KCTC 23194).</title>
        <authorList>
            <person name="Zakaria M.R."/>
            <person name="Lam M.Q."/>
            <person name="Chong C.S."/>
        </authorList>
    </citation>
    <scope>NUCLEOTIDE SEQUENCE [LARGE SCALE GENOMIC DNA]</scope>
    <source>
        <strain evidence="6 7">M1-2</strain>
    </source>
</reference>
<proteinExistence type="predicted"/>
<dbReference type="SUPFAM" id="SSF55068">
    <property type="entry name" value="Peptide methionine sulfoxide reductase"/>
    <property type="match status" value="1"/>
</dbReference>
<dbReference type="InterPro" id="IPR036509">
    <property type="entry name" value="Met_Sox_Rdtase_MsrA_sf"/>
</dbReference>
<evidence type="ECO:0000313" key="6">
    <source>
        <dbReference type="EMBL" id="MCF8713506.1"/>
    </source>
</evidence>
<dbReference type="PANTHER" id="PTHR43774">
    <property type="entry name" value="PEPTIDE METHIONINE SULFOXIDE REDUCTASE"/>
    <property type="match status" value="1"/>
</dbReference>
<dbReference type="PANTHER" id="PTHR43774:SF1">
    <property type="entry name" value="PEPTIDE METHIONINE SULFOXIDE REDUCTASE MSRA 2"/>
    <property type="match status" value="1"/>
</dbReference>
<keyword evidence="7" id="KW-1185">Reference proteome</keyword>
<accession>A0ABS9IZA1</accession>
<dbReference type="Pfam" id="PF01625">
    <property type="entry name" value="PMSR"/>
    <property type="match status" value="1"/>
</dbReference>
<comment type="catalytic activity">
    <reaction evidence="3">
        <text>L-methionyl-[protein] + [thioredoxin]-disulfide + H2O = L-methionyl-(S)-S-oxide-[protein] + [thioredoxin]-dithiol</text>
        <dbReference type="Rhea" id="RHEA:14217"/>
        <dbReference type="Rhea" id="RHEA-COMP:10698"/>
        <dbReference type="Rhea" id="RHEA-COMP:10700"/>
        <dbReference type="Rhea" id="RHEA-COMP:12313"/>
        <dbReference type="Rhea" id="RHEA-COMP:12315"/>
        <dbReference type="ChEBI" id="CHEBI:15377"/>
        <dbReference type="ChEBI" id="CHEBI:16044"/>
        <dbReference type="ChEBI" id="CHEBI:29950"/>
        <dbReference type="ChEBI" id="CHEBI:44120"/>
        <dbReference type="ChEBI" id="CHEBI:50058"/>
        <dbReference type="EC" id="1.8.4.11"/>
    </reaction>
</comment>
<name>A0ABS9IZA1_9FLAO</name>
<evidence type="ECO:0000256" key="3">
    <source>
        <dbReference type="ARBA" id="ARBA00047806"/>
    </source>
</evidence>
<protein>
    <recommendedName>
        <fullName evidence="1">peptide-methionine (S)-S-oxide reductase</fullName>
        <ecNumber evidence="1">1.8.4.11</ecNumber>
    </recommendedName>
</protein>
<dbReference type="RefSeq" id="WP_236957476.1">
    <property type="nucleotide sequence ID" value="NZ_JAETXX010000001.1"/>
</dbReference>
<gene>
    <name evidence="6" type="ORF">JM658_01590</name>
</gene>
<dbReference type="EMBL" id="JAETXX010000001">
    <property type="protein sequence ID" value="MCF8713506.1"/>
    <property type="molecule type" value="Genomic_DNA"/>
</dbReference>
<keyword evidence="2" id="KW-0560">Oxidoreductase</keyword>
<dbReference type="InterPro" id="IPR002569">
    <property type="entry name" value="Met_Sox_Rdtase_MsrA_dom"/>
</dbReference>
<sequence>MEKIAFGGSCYWCMEAIYQSLIGIQKVDQGFIASQSAPEEFSEAVIVHFNPDEISLEVLIKIHLHTHKCTVNHSRRDLYKSAVYVFSEEQKKEASQAIMKLQKDFSEPIVTSVFSFESFKASEEMFHNYYYNDTEKPFCKSYINPKLKKLLTDFSAYTRKEKLSHIQ</sequence>